<dbReference type="InterPro" id="IPR029039">
    <property type="entry name" value="Flavoprotein-like_sf"/>
</dbReference>
<dbReference type="GO" id="GO:0016491">
    <property type="term" value="F:oxidoreductase activity"/>
    <property type="evidence" value="ECO:0007669"/>
    <property type="project" value="InterPro"/>
</dbReference>
<dbReference type="AlphaFoldDB" id="A0A2S0I419"/>
<proteinExistence type="predicted"/>
<dbReference type="SUPFAM" id="SSF52218">
    <property type="entry name" value="Flavoproteins"/>
    <property type="match status" value="1"/>
</dbReference>
<accession>A0A2S0I419</accession>
<reference evidence="2 3" key="1">
    <citation type="submission" date="2017-09" db="EMBL/GenBank/DDBJ databases">
        <title>Genomic, metabolic, and phenotypic characteristics of bacterial isolates from the natural microbiome of the model nematode Caenorhabditis elegans.</title>
        <authorList>
            <person name="Zimmermann J."/>
            <person name="Obeng N."/>
            <person name="Yang W."/>
            <person name="Obeng O."/>
            <person name="Kissoyan K."/>
            <person name="Pees B."/>
            <person name="Dirksen P."/>
            <person name="Hoppner M."/>
            <person name="Franke A."/>
            <person name="Rosenstiel P."/>
            <person name="Leippe M."/>
            <person name="Dierking K."/>
            <person name="Kaleta C."/>
            <person name="Schulenburg H."/>
        </authorList>
    </citation>
    <scope>NUCLEOTIDE SEQUENCE [LARGE SCALE GENOMIC DNA]</scope>
    <source>
        <strain evidence="2 3">MYb73</strain>
    </source>
</reference>
<name>A0A2S0I419_9BURK</name>
<dbReference type="InterPro" id="IPR005025">
    <property type="entry name" value="FMN_Rdtase-like_dom"/>
</dbReference>
<dbReference type="RefSeq" id="WP_105237777.1">
    <property type="nucleotide sequence ID" value="NZ_CP023270.1"/>
</dbReference>
<keyword evidence="3" id="KW-1185">Reference proteome</keyword>
<dbReference type="OrthoDB" id="5736081at2"/>
<dbReference type="EMBL" id="CP023270">
    <property type="protein sequence ID" value="AVJ26771.1"/>
    <property type="molecule type" value="Genomic_DNA"/>
</dbReference>
<organism evidence="2 3">
    <name type="scientific">Achromobacter spanius</name>
    <dbReference type="NCBI Taxonomy" id="217203"/>
    <lineage>
        <taxon>Bacteria</taxon>
        <taxon>Pseudomonadati</taxon>
        <taxon>Pseudomonadota</taxon>
        <taxon>Betaproteobacteria</taxon>
        <taxon>Burkholderiales</taxon>
        <taxon>Alcaligenaceae</taxon>
        <taxon>Achromobacter</taxon>
    </lineage>
</organism>
<dbReference type="Gene3D" id="3.40.50.360">
    <property type="match status" value="1"/>
</dbReference>
<evidence type="ECO:0000259" key="1">
    <source>
        <dbReference type="Pfam" id="PF03358"/>
    </source>
</evidence>
<evidence type="ECO:0000313" key="3">
    <source>
        <dbReference type="Proteomes" id="UP000239477"/>
    </source>
</evidence>
<evidence type="ECO:0000313" key="2">
    <source>
        <dbReference type="EMBL" id="AVJ26771.1"/>
    </source>
</evidence>
<gene>
    <name evidence="2" type="ORF">CLM73_06365</name>
</gene>
<dbReference type="Pfam" id="PF03358">
    <property type="entry name" value="FMN_red"/>
    <property type="match status" value="1"/>
</dbReference>
<sequence length="169" mass="17622">MKQLLIVWHSRTGAAEQMAQAAARGAVAAAAALEQPDDLRIELLRAQDAGADALLASQGFLFCAPENLASLSGEMKEFFDRNYYAVLDRIQGLPYAALISAGSDGSGAARQVDRICTGWRLTAVAPAVIVNMGAQTAAQILAAKTVQAADLARCEELGGLLAGMMLMGA</sequence>
<feature type="domain" description="NADPH-dependent FMN reductase-like" evidence="1">
    <location>
        <begin position="52"/>
        <end position="129"/>
    </location>
</feature>
<dbReference type="Proteomes" id="UP000239477">
    <property type="component" value="Chromosome"/>
</dbReference>
<protein>
    <submittedName>
        <fullName evidence="2">Flavodoxin</fullName>
    </submittedName>
</protein>